<feature type="compositionally biased region" description="Low complexity" evidence="1">
    <location>
        <begin position="88"/>
        <end position="102"/>
    </location>
</feature>
<evidence type="ECO:0000313" key="3">
    <source>
        <dbReference type="Proteomes" id="UP000434172"/>
    </source>
</evidence>
<organism evidence="2 3">
    <name type="scientific">Colletotrichum asianum</name>
    <dbReference type="NCBI Taxonomy" id="702518"/>
    <lineage>
        <taxon>Eukaryota</taxon>
        <taxon>Fungi</taxon>
        <taxon>Dikarya</taxon>
        <taxon>Ascomycota</taxon>
        <taxon>Pezizomycotina</taxon>
        <taxon>Sordariomycetes</taxon>
        <taxon>Hypocreomycetidae</taxon>
        <taxon>Glomerellales</taxon>
        <taxon>Glomerellaceae</taxon>
        <taxon>Colletotrichum</taxon>
        <taxon>Colletotrichum gloeosporioides species complex</taxon>
    </lineage>
</organism>
<keyword evidence="3" id="KW-1185">Reference proteome</keyword>
<feature type="non-terminal residue" evidence="2">
    <location>
        <position position="1"/>
    </location>
</feature>
<dbReference type="EMBL" id="WOWK01000005">
    <property type="protein sequence ID" value="KAF0330807.1"/>
    <property type="molecule type" value="Genomic_DNA"/>
</dbReference>
<gene>
    <name evidence="2" type="ORF">GQ607_001676</name>
</gene>
<feature type="region of interest" description="Disordered" evidence="1">
    <location>
        <begin position="84"/>
        <end position="105"/>
    </location>
</feature>
<protein>
    <submittedName>
        <fullName evidence="2">Uncharacterized protein</fullName>
    </submittedName>
</protein>
<reference evidence="2 3" key="1">
    <citation type="submission" date="2019-12" db="EMBL/GenBank/DDBJ databases">
        <title>A genome sequence resource for the geographically widespread anthracnose pathogen Colletotrichum asianum.</title>
        <authorList>
            <person name="Meng Y."/>
        </authorList>
    </citation>
    <scope>NUCLEOTIDE SEQUENCE [LARGE SCALE GENOMIC DNA]</scope>
    <source>
        <strain evidence="2 3">ICMP 18580</strain>
    </source>
</reference>
<comment type="caution">
    <text evidence="2">The sequence shown here is derived from an EMBL/GenBank/DDBJ whole genome shotgun (WGS) entry which is preliminary data.</text>
</comment>
<dbReference type="Proteomes" id="UP000434172">
    <property type="component" value="Unassembled WGS sequence"/>
</dbReference>
<accession>A0A8H3WRP3</accession>
<evidence type="ECO:0000256" key="1">
    <source>
        <dbReference type="SAM" id="MobiDB-lite"/>
    </source>
</evidence>
<feature type="region of interest" description="Disordered" evidence="1">
    <location>
        <begin position="1"/>
        <end position="21"/>
    </location>
</feature>
<name>A0A8H3WRP3_9PEZI</name>
<evidence type="ECO:0000313" key="2">
    <source>
        <dbReference type="EMBL" id="KAF0330807.1"/>
    </source>
</evidence>
<sequence>RPLPQLQRTEPGRGSLPLPAGLPWSSMPLPLLSVVLRITESQSLQNRESRQWTTVDNWPNCVVLGVKLQRPPLRRRMRGSLFAPCQGTLTSRRTPTMTPSTSNPVPVDAAAAARLTRLRPYANVR</sequence>
<proteinExistence type="predicted"/>
<dbReference type="AlphaFoldDB" id="A0A8H3WRP3"/>